<organism evidence="1 2">
    <name type="scientific">Candidatus Schekmanbacteria bacterium RBG_13_48_7</name>
    <dbReference type="NCBI Taxonomy" id="1817878"/>
    <lineage>
        <taxon>Bacteria</taxon>
        <taxon>Candidatus Schekmaniibacteriota</taxon>
    </lineage>
</organism>
<evidence type="ECO:0000313" key="2">
    <source>
        <dbReference type="Proteomes" id="UP000179266"/>
    </source>
</evidence>
<gene>
    <name evidence="1" type="ORF">A2161_16895</name>
</gene>
<dbReference type="EMBL" id="MGDD01000166">
    <property type="protein sequence ID" value="OGL45648.1"/>
    <property type="molecule type" value="Genomic_DNA"/>
</dbReference>
<proteinExistence type="predicted"/>
<evidence type="ECO:0000313" key="1">
    <source>
        <dbReference type="EMBL" id="OGL45648.1"/>
    </source>
</evidence>
<dbReference type="AlphaFoldDB" id="A0A1F7RX55"/>
<dbReference type="Proteomes" id="UP000179266">
    <property type="component" value="Unassembled WGS sequence"/>
</dbReference>
<reference evidence="1 2" key="1">
    <citation type="journal article" date="2016" name="Nat. Commun.">
        <title>Thousands of microbial genomes shed light on interconnected biogeochemical processes in an aquifer system.</title>
        <authorList>
            <person name="Anantharaman K."/>
            <person name="Brown C.T."/>
            <person name="Hug L.A."/>
            <person name="Sharon I."/>
            <person name="Castelle C.J."/>
            <person name="Probst A.J."/>
            <person name="Thomas B.C."/>
            <person name="Singh A."/>
            <person name="Wilkins M.J."/>
            <person name="Karaoz U."/>
            <person name="Brodie E.L."/>
            <person name="Williams K.H."/>
            <person name="Hubbard S.S."/>
            <person name="Banfield J.F."/>
        </authorList>
    </citation>
    <scope>NUCLEOTIDE SEQUENCE [LARGE SCALE GENOMIC DNA]</scope>
</reference>
<accession>A0A1F7RX55</accession>
<name>A0A1F7RX55_9BACT</name>
<comment type="caution">
    <text evidence="1">The sequence shown here is derived from an EMBL/GenBank/DDBJ whole genome shotgun (WGS) entry which is preliminary data.</text>
</comment>
<sequence length="155" mass="17460">MKAEGNFHLSMCPADTVAEDSRFDIEDLLAADDIIQITVGAKIEENTTATGGKIVFEIPFGEFEYLKPGKYVYHSPKHAIQEASMILDFGDCSFKVDLKNINLHGLLFTDLSFILEIGRHRGFEYIELEPDASGDHWKFIMKPPNLCCIEDESID</sequence>
<protein>
    <submittedName>
        <fullName evidence="1">Uncharacterized protein</fullName>
    </submittedName>
</protein>